<dbReference type="AlphaFoldDB" id="A0A1G5QEK9"/>
<reference evidence="16 17" key="1">
    <citation type="submission" date="2016-10" db="EMBL/GenBank/DDBJ databases">
        <authorList>
            <person name="de Groot N.N."/>
        </authorList>
    </citation>
    <scope>NUCLEOTIDE SEQUENCE [LARGE SCALE GENOMIC DNA]</scope>
    <source>
        <strain evidence="16 17">HLD2</strain>
    </source>
</reference>
<comment type="similarity">
    <text evidence="3 14">Belongs to the HemJ family.</text>
</comment>
<evidence type="ECO:0000256" key="8">
    <source>
        <dbReference type="ARBA" id="ARBA00022723"/>
    </source>
</evidence>
<comment type="catalytic activity">
    <reaction evidence="13 14">
        <text>protoporphyrinogen IX + 3 A = protoporphyrin IX + 3 AH2</text>
        <dbReference type="Rhea" id="RHEA:62000"/>
        <dbReference type="ChEBI" id="CHEBI:13193"/>
        <dbReference type="ChEBI" id="CHEBI:17499"/>
        <dbReference type="ChEBI" id="CHEBI:57306"/>
        <dbReference type="ChEBI" id="CHEBI:57307"/>
    </reaction>
</comment>
<keyword evidence="9 15" id="KW-1133">Transmembrane helix</keyword>
<keyword evidence="8 14" id="KW-0479">Metal-binding</keyword>
<evidence type="ECO:0000256" key="1">
    <source>
        <dbReference type="ARBA" id="ARBA00004651"/>
    </source>
</evidence>
<evidence type="ECO:0000256" key="15">
    <source>
        <dbReference type="SAM" id="Phobius"/>
    </source>
</evidence>
<feature type="transmembrane region" description="Helical" evidence="15">
    <location>
        <begin position="6"/>
        <end position="28"/>
    </location>
</feature>
<comment type="function">
    <text evidence="14">Catalyzes the oxidation of protoporphyrinogen IX to protoporphyrin IX.</text>
</comment>
<evidence type="ECO:0000256" key="11">
    <source>
        <dbReference type="ARBA" id="ARBA00023004"/>
    </source>
</evidence>
<organism evidence="16 17">
    <name type="scientific">Thiohalomonas denitrificans</name>
    <dbReference type="NCBI Taxonomy" id="415747"/>
    <lineage>
        <taxon>Bacteria</taxon>
        <taxon>Pseudomonadati</taxon>
        <taxon>Pseudomonadota</taxon>
        <taxon>Gammaproteobacteria</taxon>
        <taxon>Thiohalomonadales</taxon>
        <taxon>Thiohalomonadaceae</taxon>
        <taxon>Thiohalomonas</taxon>
    </lineage>
</organism>
<feature type="transmembrane region" description="Helical" evidence="15">
    <location>
        <begin position="79"/>
        <end position="100"/>
    </location>
</feature>
<gene>
    <name evidence="16" type="ORF">SAMN03097708_02032</name>
</gene>
<dbReference type="EMBL" id="FMWD01000005">
    <property type="protein sequence ID" value="SCZ60325.1"/>
    <property type="molecule type" value="Genomic_DNA"/>
</dbReference>
<evidence type="ECO:0000256" key="10">
    <source>
        <dbReference type="ARBA" id="ARBA00023002"/>
    </source>
</evidence>
<dbReference type="Pfam" id="PF03653">
    <property type="entry name" value="UPF0093"/>
    <property type="match status" value="1"/>
</dbReference>
<dbReference type="GO" id="GO:0070818">
    <property type="term" value="F:protoporphyrinogen oxidase activity"/>
    <property type="evidence" value="ECO:0007669"/>
    <property type="project" value="UniProtKB-UniRule"/>
</dbReference>
<keyword evidence="7 15" id="KW-0812">Transmembrane</keyword>
<evidence type="ECO:0000256" key="12">
    <source>
        <dbReference type="ARBA" id="ARBA00023136"/>
    </source>
</evidence>
<evidence type="ECO:0000256" key="9">
    <source>
        <dbReference type="ARBA" id="ARBA00022989"/>
    </source>
</evidence>
<evidence type="ECO:0000256" key="7">
    <source>
        <dbReference type="ARBA" id="ARBA00022692"/>
    </source>
</evidence>
<name>A0A1G5QEK9_9GAMM</name>
<keyword evidence="17" id="KW-1185">Reference proteome</keyword>
<dbReference type="GO" id="GO:0005886">
    <property type="term" value="C:plasma membrane"/>
    <property type="evidence" value="ECO:0007669"/>
    <property type="project" value="UniProtKB-SubCell"/>
</dbReference>
<keyword evidence="10" id="KW-0560">Oxidoreductase</keyword>
<dbReference type="EC" id="1.3.99.-" evidence="14"/>
<protein>
    <recommendedName>
        <fullName evidence="4 14">Protoporphyrinogen IX oxidase</fullName>
        <ecNumber evidence="14">1.3.99.-</ecNumber>
    </recommendedName>
</protein>
<sequence>MALFLKLLHIGFVMFWIAGALYVPRLFRLYNQAQSAAEAEQAIGLARRLYFELMTPSAIIAVLLGSSLVFFGFEGGWLPVKLSVVFLLVLYHLYCGRILLKEEKKQKSHGLSYFSGLSLIPIPLFLAIVVLAVAKPF</sequence>
<dbReference type="OrthoDB" id="5770094at2"/>
<comment type="pathway">
    <text evidence="2 14">Porphyrin-containing compound metabolism; protoporphyrin-IX biosynthesis; protoporphyrin-IX from protoporphyrinogen-IX: step 1/1.</text>
</comment>
<evidence type="ECO:0000256" key="4">
    <source>
        <dbReference type="ARBA" id="ARBA00017504"/>
    </source>
</evidence>
<feature type="transmembrane region" description="Helical" evidence="15">
    <location>
        <begin position="49"/>
        <end position="73"/>
    </location>
</feature>
<dbReference type="GO" id="GO:0006782">
    <property type="term" value="P:protoporphyrinogen IX biosynthetic process"/>
    <property type="evidence" value="ECO:0007669"/>
    <property type="project" value="UniProtKB-UniRule"/>
</dbReference>
<keyword evidence="6 14" id="KW-0349">Heme</keyword>
<keyword evidence="12 14" id="KW-0472">Membrane</keyword>
<dbReference type="PANTHER" id="PTHR40255:SF1">
    <property type="entry name" value="PROTOPORPHYRINOGEN IX OXIDASE"/>
    <property type="match status" value="1"/>
</dbReference>
<feature type="transmembrane region" description="Helical" evidence="15">
    <location>
        <begin position="112"/>
        <end position="134"/>
    </location>
</feature>
<dbReference type="Proteomes" id="UP000199648">
    <property type="component" value="Unassembled WGS sequence"/>
</dbReference>
<dbReference type="GO" id="GO:0046872">
    <property type="term" value="F:metal ion binding"/>
    <property type="evidence" value="ECO:0007669"/>
    <property type="project" value="UniProtKB-UniRule"/>
</dbReference>
<evidence type="ECO:0000256" key="13">
    <source>
        <dbReference type="ARBA" id="ARBA00048390"/>
    </source>
</evidence>
<comment type="cofactor">
    <cofactor evidence="14">
        <name>heme b</name>
        <dbReference type="ChEBI" id="CHEBI:60344"/>
    </cofactor>
    <text evidence="14">Binds 1 heme b (iron(II)-protoporphyrin IX) group per subunit.</text>
</comment>
<evidence type="ECO:0000256" key="6">
    <source>
        <dbReference type="ARBA" id="ARBA00022617"/>
    </source>
</evidence>
<evidence type="ECO:0000313" key="17">
    <source>
        <dbReference type="Proteomes" id="UP000199648"/>
    </source>
</evidence>
<evidence type="ECO:0000256" key="5">
    <source>
        <dbReference type="ARBA" id="ARBA00022475"/>
    </source>
</evidence>
<evidence type="ECO:0000256" key="14">
    <source>
        <dbReference type="PIRNR" id="PIRNR004638"/>
    </source>
</evidence>
<evidence type="ECO:0000313" key="16">
    <source>
        <dbReference type="EMBL" id="SCZ60325.1"/>
    </source>
</evidence>
<evidence type="ECO:0000256" key="3">
    <source>
        <dbReference type="ARBA" id="ARBA00006501"/>
    </source>
</evidence>
<dbReference type="PANTHER" id="PTHR40255">
    <property type="entry name" value="UPF0093 MEMBRANE PROTEIN SLR1790"/>
    <property type="match status" value="1"/>
</dbReference>
<dbReference type="InterPro" id="IPR005265">
    <property type="entry name" value="HemJ-like"/>
</dbReference>
<keyword evidence="11 14" id="KW-0408">Iron</keyword>
<proteinExistence type="inferred from homology"/>
<dbReference type="PIRSF" id="PIRSF004638">
    <property type="entry name" value="UCP004638"/>
    <property type="match status" value="1"/>
</dbReference>
<keyword evidence="5 14" id="KW-1003">Cell membrane</keyword>
<dbReference type="RefSeq" id="WP_092996236.1">
    <property type="nucleotide sequence ID" value="NZ_FMWD01000005.1"/>
</dbReference>
<dbReference type="UniPathway" id="UPA00251">
    <property type="reaction ID" value="UER00324"/>
</dbReference>
<evidence type="ECO:0000256" key="2">
    <source>
        <dbReference type="ARBA" id="ARBA00005073"/>
    </source>
</evidence>
<accession>A0A1G5QEK9</accession>
<comment type="subcellular location">
    <subcellularLocation>
        <location evidence="1">Cell membrane</location>
        <topology evidence="1">Multi-pass membrane protein</topology>
    </subcellularLocation>
</comment>
<dbReference type="STRING" id="415747.SAMN03097708_02032"/>